<evidence type="ECO:0000313" key="2">
    <source>
        <dbReference type="Proteomes" id="UP000095767"/>
    </source>
</evidence>
<sequence length="240" mass="28113">MRVLKINFCFSDPLSFDFDDDDDDQAIRFVRIMAPRLEEIALHNYTNRRRPDLDIHDMGSVRRLTDLHLDMHGPYCYDKESCFWLLENCPGVQHIDVWLNHYGGCAATDRDLVDLTSEGAAPFASVRSMVIRTRSWRCFCNEVDTWKFHRKLYLGSLEEDMDLLTRLFESSNSIRSVALHAIPLFSGYVSLKRMMSEEDEKDMESIAQKLQKIPYTHRGYRHFGKDATWTSYAIEKAIPW</sequence>
<name>A0A1E5UPB2_9POAL</name>
<proteinExistence type="predicted"/>
<dbReference type="EMBL" id="LWDX02069222">
    <property type="protein sequence ID" value="OEL14694.1"/>
    <property type="molecule type" value="Genomic_DNA"/>
</dbReference>
<evidence type="ECO:0008006" key="3">
    <source>
        <dbReference type="Google" id="ProtNLM"/>
    </source>
</evidence>
<dbReference type="Proteomes" id="UP000095767">
    <property type="component" value="Unassembled WGS sequence"/>
</dbReference>
<dbReference type="OrthoDB" id="692688at2759"/>
<dbReference type="AlphaFoldDB" id="A0A1E5UPB2"/>
<keyword evidence="2" id="KW-1185">Reference proteome</keyword>
<comment type="caution">
    <text evidence="1">The sequence shown here is derived from an EMBL/GenBank/DDBJ whole genome shotgun (WGS) entry which is preliminary data.</text>
</comment>
<accession>A0A1E5UPB2</accession>
<protein>
    <recommendedName>
        <fullName evidence="3">FBD domain-containing protein</fullName>
    </recommendedName>
</protein>
<gene>
    <name evidence="1" type="ORF">BAE44_0024286</name>
</gene>
<organism evidence="1 2">
    <name type="scientific">Dichanthelium oligosanthes</name>
    <dbReference type="NCBI Taxonomy" id="888268"/>
    <lineage>
        <taxon>Eukaryota</taxon>
        <taxon>Viridiplantae</taxon>
        <taxon>Streptophyta</taxon>
        <taxon>Embryophyta</taxon>
        <taxon>Tracheophyta</taxon>
        <taxon>Spermatophyta</taxon>
        <taxon>Magnoliopsida</taxon>
        <taxon>Liliopsida</taxon>
        <taxon>Poales</taxon>
        <taxon>Poaceae</taxon>
        <taxon>PACMAD clade</taxon>
        <taxon>Panicoideae</taxon>
        <taxon>Panicodae</taxon>
        <taxon>Paniceae</taxon>
        <taxon>Dichantheliinae</taxon>
        <taxon>Dichanthelium</taxon>
    </lineage>
</organism>
<dbReference type="STRING" id="888268.A0A1E5UPB2"/>
<reference evidence="1 2" key="1">
    <citation type="submission" date="2016-09" db="EMBL/GenBank/DDBJ databases">
        <title>The draft genome of Dichanthelium oligosanthes: A C3 panicoid grass species.</title>
        <authorList>
            <person name="Studer A.J."/>
            <person name="Schnable J.C."/>
            <person name="Brutnell T.P."/>
        </authorList>
    </citation>
    <scope>NUCLEOTIDE SEQUENCE [LARGE SCALE GENOMIC DNA]</scope>
    <source>
        <strain evidence="2">cv. Kellogg 1175</strain>
        <tissue evidence="1">Leaf</tissue>
    </source>
</reference>
<evidence type="ECO:0000313" key="1">
    <source>
        <dbReference type="EMBL" id="OEL14694.1"/>
    </source>
</evidence>